<dbReference type="AlphaFoldDB" id="A0A2K2DHL7"/>
<dbReference type="InParanoid" id="A0A2K2DHL7"/>
<reference evidence="2" key="3">
    <citation type="submission" date="2018-08" db="UniProtKB">
        <authorList>
            <consortium name="EnsemblPlants"/>
        </authorList>
    </citation>
    <scope>IDENTIFICATION</scope>
    <source>
        <strain evidence="2">cv. Bd21</strain>
    </source>
</reference>
<dbReference type="Proteomes" id="UP000008810">
    <property type="component" value="Chromosome 1"/>
</dbReference>
<reference evidence="1 2" key="1">
    <citation type="journal article" date="2010" name="Nature">
        <title>Genome sequencing and analysis of the model grass Brachypodium distachyon.</title>
        <authorList>
            <consortium name="International Brachypodium Initiative"/>
        </authorList>
    </citation>
    <scope>NUCLEOTIDE SEQUENCE [LARGE SCALE GENOMIC DNA]</scope>
    <source>
        <strain evidence="1 2">Bd21</strain>
    </source>
</reference>
<dbReference type="EMBL" id="CM000880">
    <property type="protein sequence ID" value="PNT73776.1"/>
    <property type="molecule type" value="Genomic_DNA"/>
</dbReference>
<protein>
    <recommendedName>
        <fullName evidence="4">Reverse transcriptase zinc-binding domain-containing protein</fullName>
    </recommendedName>
</protein>
<evidence type="ECO:0000313" key="1">
    <source>
        <dbReference type="EMBL" id="PNT73776.1"/>
    </source>
</evidence>
<gene>
    <name evidence="1" type="ORF">BRADI_1g01332v3</name>
</gene>
<organism evidence="1">
    <name type="scientific">Brachypodium distachyon</name>
    <name type="common">Purple false brome</name>
    <name type="synonym">Trachynia distachya</name>
    <dbReference type="NCBI Taxonomy" id="15368"/>
    <lineage>
        <taxon>Eukaryota</taxon>
        <taxon>Viridiplantae</taxon>
        <taxon>Streptophyta</taxon>
        <taxon>Embryophyta</taxon>
        <taxon>Tracheophyta</taxon>
        <taxon>Spermatophyta</taxon>
        <taxon>Magnoliopsida</taxon>
        <taxon>Liliopsida</taxon>
        <taxon>Poales</taxon>
        <taxon>Poaceae</taxon>
        <taxon>BOP clade</taxon>
        <taxon>Pooideae</taxon>
        <taxon>Stipodae</taxon>
        <taxon>Brachypodieae</taxon>
        <taxon>Brachypodium</taxon>
    </lineage>
</organism>
<evidence type="ECO:0008006" key="4">
    <source>
        <dbReference type="Google" id="ProtNLM"/>
    </source>
</evidence>
<dbReference type="OrthoDB" id="1938246at2759"/>
<sequence>MNTVKPAMCWVHRPRMVFPMCGEVFSKGVEVLKQGIIRRVGDGSNIKIWTDPWLPRDSSRRPITPRGHTVFQLVSDLIDPGTNQWDDTLIRDLFWTEDAKLILAMLFHDDIDDWWAWHYEQKGELTVRSAYKLQRDMRRLNSAVQMGEGSGGTPPINWKAIWQLPCPPKVHQFFFGELHTTALHIDGVSNKGASSWNLSVRFAYGRTKMGGTSSSNARWCVKYGEI</sequence>
<proteinExistence type="predicted"/>
<evidence type="ECO:0000313" key="3">
    <source>
        <dbReference type="Proteomes" id="UP000008810"/>
    </source>
</evidence>
<name>A0A2K2DHL7_BRADI</name>
<reference evidence="1" key="2">
    <citation type="submission" date="2017-06" db="EMBL/GenBank/DDBJ databases">
        <title>WGS assembly of Brachypodium distachyon.</title>
        <authorList>
            <consortium name="The International Brachypodium Initiative"/>
            <person name="Lucas S."/>
            <person name="Harmon-Smith M."/>
            <person name="Lail K."/>
            <person name="Tice H."/>
            <person name="Grimwood J."/>
            <person name="Bruce D."/>
            <person name="Barry K."/>
            <person name="Shu S."/>
            <person name="Lindquist E."/>
            <person name="Wang M."/>
            <person name="Pitluck S."/>
            <person name="Vogel J.P."/>
            <person name="Garvin D.F."/>
            <person name="Mockler T.C."/>
            <person name="Schmutz J."/>
            <person name="Rokhsar D."/>
            <person name="Bevan M.W."/>
        </authorList>
    </citation>
    <scope>NUCLEOTIDE SEQUENCE</scope>
    <source>
        <strain evidence="1">Bd21</strain>
    </source>
</reference>
<accession>A0A2K2DHL7</accession>
<dbReference type="EnsemblPlants" id="PNT73776">
    <property type="protein sequence ID" value="PNT73776"/>
    <property type="gene ID" value="BRADI_1g01332v3"/>
</dbReference>
<keyword evidence="3" id="KW-1185">Reference proteome</keyword>
<evidence type="ECO:0000313" key="2">
    <source>
        <dbReference type="EnsemblPlants" id="PNT73776"/>
    </source>
</evidence>
<dbReference type="Gramene" id="PNT73776">
    <property type="protein sequence ID" value="PNT73776"/>
    <property type="gene ID" value="BRADI_1g01332v3"/>
</dbReference>